<dbReference type="Pfam" id="PF12072">
    <property type="entry name" value="RNase_Y_N"/>
    <property type="match status" value="1"/>
</dbReference>
<evidence type="ECO:0000256" key="1">
    <source>
        <dbReference type="SAM" id="MobiDB-lite"/>
    </source>
</evidence>
<protein>
    <submittedName>
        <fullName evidence="3">Hydrolase</fullName>
    </submittedName>
</protein>
<dbReference type="Proteomes" id="UP000286974">
    <property type="component" value="Unassembled WGS sequence"/>
</dbReference>
<feature type="domain" description="Ribonuclease Y N-terminal" evidence="2">
    <location>
        <begin position="2"/>
        <end position="69"/>
    </location>
</feature>
<evidence type="ECO:0000313" key="3">
    <source>
        <dbReference type="EMBL" id="GAY73751.1"/>
    </source>
</evidence>
<reference evidence="3 4" key="1">
    <citation type="submission" date="2017-11" db="EMBL/GenBank/DDBJ databases">
        <title>Draft Genome Sequence of Lactobacillus curieae NBRC 111893 isolated from Koso, a Japanese sugar-Vegetable Fermented Beverage.</title>
        <authorList>
            <person name="Chiou T.Y."/>
            <person name="Oshima K."/>
            <person name="Suda W."/>
            <person name="Hattori M."/>
            <person name="Takahashi T."/>
        </authorList>
    </citation>
    <scope>NUCLEOTIDE SEQUENCE [LARGE SCALE GENOMIC DNA]</scope>
    <source>
        <strain evidence="3 4">NBRC111893</strain>
    </source>
</reference>
<gene>
    <name evidence="3" type="ORF">NBRC111893_1897</name>
</gene>
<dbReference type="AlphaFoldDB" id="A0A401FNF7"/>
<accession>A0A401FNF7</accession>
<organism evidence="3 4">
    <name type="scientific">Lentilactobacillus kosonis</name>
    <dbReference type="NCBI Taxonomy" id="2810561"/>
    <lineage>
        <taxon>Bacteria</taxon>
        <taxon>Bacillati</taxon>
        <taxon>Bacillota</taxon>
        <taxon>Bacilli</taxon>
        <taxon>Lactobacillales</taxon>
        <taxon>Lactobacillaceae</taxon>
        <taxon>Lentilactobacillus</taxon>
    </lineage>
</organism>
<sequence length="69" mass="8185">MLQREEALDRKDNSFEKRENSLNRKEQKINKEQQRLLLQQKEANSLIEARQSEIERVAGLSSDQARDMI</sequence>
<evidence type="ECO:0000259" key="2">
    <source>
        <dbReference type="Pfam" id="PF12072"/>
    </source>
</evidence>
<dbReference type="EMBL" id="BEXA01000004">
    <property type="protein sequence ID" value="GAY73751.1"/>
    <property type="molecule type" value="Genomic_DNA"/>
</dbReference>
<proteinExistence type="predicted"/>
<keyword evidence="3" id="KW-0378">Hydrolase</keyword>
<name>A0A401FNF7_9LACO</name>
<feature type="region of interest" description="Disordered" evidence="1">
    <location>
        <begin position="1"/>
        <end position="29"/>
    </location>
</feature>
<dbReference type="InterPro" id="IPR022711">
    <property type="entry name" value="RNase_Y_N"/>
</dbReference>
<comment type="caution">
    <text evidence="3">The sequence shown here is derived from an EMBL/GenBank/DDBJ whole genome shotgun (WGS) entry which is preliminary data.</text>
</comment>
<evidence type="ECO:0000313" key="4">
    <source>
        <dbReference type="Proteomes" id="UP000286974"/>
    </source>
</evidence>
<keyword evidence="4" id="KW-1185">Reference proteome</keyword>
<dbReference type="GO" id="GO:0016787">
    <property type="term" value="F:hydrolase activity"/>
    <property type="evidence" value="ECO:0007669"/>
    <property type="project" value="UniProtKB-KW"/>
</dbReference>